<sequence>MLKKILLILGLALVLVGCKSDDPDTRAQLRSATISNEKKDIAQLMSENYPLYSQQLLMTLNKDNLSVNILSLLNDQAENETKARVKQADSQIRHLQGIEEFSDNILELRLVNQAMLTALKNGQSPLFAFEPKGSEKEWQYIEAFDVNGVIHQLDVHQAPTFPVLVIDSNNAQTLIAGLKAMRAEFERLGHSSVTLSRNPDQLMRSISDKSGAQPISTTVLKSIYLDDNMEPWILGKSEIYALITGVDPSRDAPIIDVIDMPYLHYEKVTYRPNQVLVHWSRYRWGAADIVIMEQDSNTDYKELAKLLVEAAEKVLQSIPSLETQGYAVIANLTNRIIDAIPSSWFSNDDDFVDVYYTIQQDKHYIDHPGATNNALVTLEPLTIYPTR</sequence>
<dbReference type="Proteomes" id="UP000615796">
    <property type="component" value="Unassembled WGS sequence"/>
</dbReference>
<keyword evidence="2" id="KW-1185">Reference proteome</keyword>
<dbReference type="PROSITE" id="PS51257">
    <property type="entry name" value="PROKAR_LIPOPROTEIN"/>
    <property type="match status" value="1"/>
</dbReference>
<evidence type="ECO:0000313" key="1">
    <source>
        <dbReference type="EMBL" id="MBC5849984.1"/>
    </source>
</evidence>
<name>A0A9X0R5L4_VIBME</name>
<gene>
    <name evidence="1" type="ORF">H8Q88_03295</name>
</gene>
<evidence type="ECO:0000313" key="2">
    <source>
        <dbReference type="Proteomes" id="UP000615796"/>
    </source>
</evidence>
<proteinExistence type="predicted"/>
<dbReference type="Pfam" id="PF11301">
    <property type="entry name" value="DUF3103"/>
    <property type="match status" value="1"/>
</dbReference>
<reference evidence="1" key="1">
    <citation type="submission" date="2020-08" db="EMBL/GenBank/DDBJ databases">
        <title>Genome Sequencing and Pan-Genome Analysis of Migratory bird Vibrio Strains, Inner Mongolia.</title>
        <authorList>
            <person name="Zheng L."/>
        </authorList>
    </citation>
    <scope>NUCLEOTIDE SEQUENCE</scope>
    <source>
        <strain evidence="1">M13F</strain>
    </source>
</reference>
<dbReference type="RefSeq" id="WP_187025278.1">
    <property type="nucleotide sequence ID" value="NZ_JACRUP010000001.1"/>
</dbReference>
<organism evidence="1 2">
    <name type="scientific">Vibrio metschnikovii</name>
    <dbReference type="NCBI Taxonomy" id="28172"/>
    <lineage>
        <taxon>Bacteria</taxon>
        <taxon>Pseudomonadati</taxon>
        <taxon>Pseudomonadota</taxon>
        <taxon>Gammaproteobacteria</taxon>
        <taxon>Vibrionales</taxon>
        <taxon>Vibrionaceae</taxon>
        <taxon>Vibrio</taxon>
    </lineage>
</organism>
<dbReference type="InterPro" id="IPR021452">
    <property type="entry name" value="DUF3103"/>
</dbReference>
<accession>A0A9X0R5L4</accession>
<comment type="caution">
    <text evidence="1">The sequence shown here is derived from an EMBL/GenBank/DDBJ whole genome shotgun (WGS) entry which is preliminary data.</text>
</comment>
<protein>
    <submittedName>
        <fullName evidence="1">DUF3103 family protein</fullName>
    </submittedName>
</protein>
<dbReference type="AlphaFoldDB" id="A0A9X0R5L4"/>
<dbReference type="EMBL" id="JACRUP010000001">
    <property type="protein sequence ID" value="MBC5849984.1"/>
    <property type="molecule type" value="Genomic_DNA"/>
</dbReference>